<gene>
    <name evidence="1" type="ORF">KQI88_14235</name>
</gene>
<sequence>MEDVVDLVLKRILMEDKYGNQCVCEQCTNDIKAIALNNLKPRYIATEKGSVLSKANMFTVQSEIDVTKVLVEAMEKVNKLPKHRVME</sequence>
<organism evidence="1 2">
    <name type="scientific">Alkaliphilus flagellatus</name>
    <dbReference type="NCBI Taxonomy" id="2841507"/>
    <lineage>
        <taxon>Bacteria</taxon>
        <taxon>Bacillati</taxon>
        <taxon>Bacillota</taxon>
        <taxon>Clostridia</taxon>
        <taxon>Peptostreptococcales</taxon>
        <taxon>Natronincolaceae</taxon>
        <taxon>Alkaliphilus</taxon>
    </lineage>
</organism>
<reference evidence="1 2" key="1">
    <citation type="submission" date="2021-06" db="EMBL/GenBank/DDBJ databases">
        <authorList>
            <person name="Sun Q."/>
            <person name="Li D."/>
        </authorList>
    </citation>
    <scope>NUCLEOTIDE SEQUENCE [LARGE SCALE GENOMIC DNA]</scope>
    <source>
        <strain evidence="1 2">MSJ-5</strain>
    </source>
</reference>
<evidence type="ECO:0000313" key="1">
    <source>
        <dbReference type="EMBL" id="MBU5677579.1"/>
    </source>
</evidence>
<protein>
    <submittedName>
        <fullName evidence="1">Late competence development ComFB family protein</fullName>
    </submittedName>
</protein>
<comment type="caution">
    <text evidence="1">The sequence shown here is derived from an EMBL/GenBank/DDBJ whole genome shotgun (WGS) entry which is preliminary data.</text>
</comment>
<proteinExistence type="predicted"/>
<evidence type="ECO:0000313" key="2">
    <source>
        <dbReference type="Proteomes" id="UP000779508"/>
    </source>
</evidence>
<dbReference type="Proteomes" id="UP000779508">
    <property type="component" value="Unassembled WGS sequence"/>
</dbReference>
<dbReference type="Pfam" id="PF10719">
    <property type="entry name" value="ComFB"/>
    <property type="match status" value="1"/>
</dbReference>
<name>A0ABS6G5B9_9FIRM</name>
<dbReference type="InterPro" id="IPR019657">
    <property type="entry name" value="ComFB"/>
</dbReference>
<keyword evidence="2" id="KW-1185">Reference proteome</keyword>
<dbReference type="EMBL" id="JAHLQK010000005">
    <property type="protein sequence ID" value="MBU5677579.1"/>
    <property type="molecule type" value="Genomic_DNA"/>
</dbReference>
<accession>A0ABS6G5B9</accession>